<sequence length="139" mass="15901">MADLRRQEILLNDEERKLKGAQQIRKTEEKSSPEKLQQEAERRSKAVEDYQGRLTREKDKQQERGVAAANEAAAREANTAKLQAHQKKIQARTERQADTAGKAKEFEARQAEAQERRAQHEADQLKRAKPPAKPLPLPQ</sequence>
<reference evidence="3" key="1">
    <citation type="journal article" date="2009" name="Environ. Microbiol.">
        <title>The genome of Polaromonas naphthalenivorans strain CJ2, isolated from coal tar-contaminated sediment, reveals physiological and metabolic versatility and evolution through extensive horizontal gene transfer.</title>
        <authorList>
            <person name="Yagi J.M."/>
            <person name="Sims D."/>
            <person name="Brettin T."/>
            <person name="Bruce D."/>
            <person name="Madsen E.L."/>
        </authorList>
    </citation>
    <scope>NUCLEOTIDE SEQUENCE [LARGE SCALE GENOMIC DNA]</scope>
    <source>
        <strain evidence="3">CJ2</strain>
    </source>
</reference>
<feature type="compositionally biased region" description="Low complexity" evidence="1">
    <location>
        <begin position="67"/>
        <end position="80"/>
    </location>
</feature>
<gene>
    <name evidence="2" type="ordered locus">Pnap_1860</name>
</gene>
<dbReference type="KEGG" id="pna:Pnap_1860"/>
<dbReference type="STRING" id="365044.Pnap_1860"/>
<evidence type="ECO:0000313" key="3">
    <source>
        <dbReference type="Proteomes" id="UP000000644"/>
    </source>
</evidence>
<evidence type="ECO:0000256" key="1">
    <source>
        <dbReference type="SAM" id="MobiDB-lite"/>
    </source>
</evidence>
<dbReference type="AlphaFoldDB" id="A1VNE2"/>
<proteinExistence type="predicted"/>
<feature type="compositionally biased region" description="Basic and acidic residues" evidence="1">
    <location>
        <begin position="91"/>
        <end position="126"/>
    </location>
</feature>
<protein>
    <submittedName>
        <fullName evidence="2">Uncharacterized protein</fullName>
    </submittedName>
</protein>
<feature type="compositionally biased region" description="Basic and acidic residues" evidence="1">
    <location>
        <begin position="25"/>
        <end position="63"/>
    </location>
</feature>
<evidence type="ECO:0000313" key="2">
    <source>
        <dbReference type="EMBL" id="ABM37170.1"/>
    </source>
</evidence>
<name>A1VNE2_POLNA</name>
<dbReference type="Proteomes" id="UP000000644">
    <property type="component" value="Chromosome"/>
</dbReference>
<feature type="region of interest" description="Disordered" evidence="1">
    <location>
        <begin position="19"/>
        <end position="139"/>
    </location>
</feature>
<dbReference type="HOGENOM" id="CLU_1843292_0_0_4"/>
<accession>A1VNE2</accession>
<organism evidence="2 3">
    <name type="scientific">Polaromonas naphthalenivorans (strain CJ2)</name>
    <dbReference type="NCBI Taxonomy" id="365044"/>
    <lineage>
        <taxon>Bacteria</taxon>
        <taxon>Pseudomonadati</taxon>
        <taxon>Pseudomonadota</taxon>
        <taxon>Betaproteobacteria</taxon>
        <taxon>Burkholderiales</taxon>
        <taxon>Comamonadaceae</taxon>
        <taxon>Polaromonas</taxon>
    </lineage>
</organism>
<dbReference type="EMBL" id="CP000529">
    <property type="protein sequence ID" value="ABM37170.1"/>
    <property type="molecule type" value="Genomic_DNA"/>
</dbReference>
<keyword evidence="3" id="KW-1185">Reference proteome</keyword>